<dbReference type="Proteomes" id="UP001500665">
    <property type="component" value="Unassembled WGS sequence"/>
</dbReference>
<evidence type="ECO:0000313" key="4">
    <source>
        <dbReference type="Proteomes" id="UP001500665"/>
    </source>
</evidence>
<accession>A0ABP4BXD8</accession>
<keyword evidence="2" id="KW-0472">Membrane</keyword>
<feature type="transmembrane region" description="Helical" evidence="2">
    <location>
        <begin position="78"/>
        <end position="97"/>
    </location>
</feature>
<feature type="region of interest" description="Disordered" evidence="1">
    <location>
        <begin position="194"/>
        <end position="225"/>
    </location>
</feature>
<evidence type="ECO:0000313" key="3">
    <source>
        <dbReference type="EMBL" id="GAA0955196.1"/>
    </source>
</evidence>
<feature type="transmembrane region" description="Helical" evidence="2">
    <location>
        <begin position="43"/>
        <end position="66"/>
    </location>
</feature>
<organism evidence="3 4">
    <name type="scientific">Actinocorallia libanotica</name>
    <dbReference type="NCBI Taxonomy" id="46162"/>
    <lineage>
        <taxon>Bacteria</taxon>
        <taxon>Bacillati</taxon>
        <taxon>Actinomycetota</taxon>
        <taxon>Actinomycetes</taxon>
        <taxon>Streptosporangiales</taxon>
        <taxon>Thermomonosporaceae</taxon>
        <taxon>Actinocorallia</taxon>
    </lineage>
</organism>
<feature type="compositionally biased region" description="Low complexity" evidence="1">
    <location>
        <begin position="198"/>
        <end position="212"/>
    </location>
</feature>
<protein>
    <submittedName>
        <fullName evidence="3">Uncharacterized protein</fullName>
    </submittedName>
</protein>
<keyword evidence="2" id="KW-0812">Transmembrane</keyword>
<feature type="transmembrane region" description="Helical" evidence="2">
    <location>
        <begin position="104"/>
        <end position="124"/>
    </location>
</feature>
<dbReference type="EMBL" id="BAAAHH010000016">
    <property type="protein sequence ID" value="GAA0955196.1"/>
    <property type="molecule type" value="Genomic_DNA"/>
</dbReference>
<name>A0ABP4BXD8_9ACTN</name>
<keyword evidence="4" id="KW-1185">Reference proteome</keyword>
<evidence type="ECO:0000256" key="1">
    <source>
        <dbReference type="SAM" id="MobiDB-lite"/>
    </source>
</evidence>
<feature type="transmembrane region" description="Helical" evidence="2">
    <location>
        <begin position="153"/>
        <end position="173"/>
    </location>
</feature>
<gene>
    <name evidence="3" type="ORF">GCM10009550_39570</name>
</gene>
<sequence>MTMATRSRRTHGATAEGTSAEIGELPPLSVEERSSDLASKGSAIAAGVLVVASLLPWVSVTFFSASALNGIRLWEGRITLVLAIVAGACALVAHYGGMLNRRNLLLASAVCGVLSFLAALIYGFRFRGALDLPAGLGSGQALGLIRAGAGLDVGWYLAMASSIVLTALAIWGYMNTRETGPAEAVPGMEWVEHGAHQGTTGDTGATSTSSTTKQDLPGRAPGDQH</sequence>
<reference evidence="4" key="1">
    <citation type="journal article" date="2019" name="Int. J. Syst. Evol. Microbiol.">
        <title>The Global Catalogue of Microorganisms (GCM) 10K type strain sequencing project: providing services to taxonomists for standard genome sequencing and annotation.</title>
        <authorList>
            <consortium name="The Broad Institute Genomics Platform"/>
            <consortium name="The Broad Institute Genome Sequencing Center for Infectious Disease"/>
            <person name="Wu L."/>
            <person name="Ma J."/>
        </authorList>
    </citation>
    <scope>NUCLEOTIDE SEQUENCE [LARGE SCALE GENOMIC DNA]</scope>
    <source>
        <strain evidence="4">JCM 10696</strain>
    </source>
</reference>
<keyword evidence="2" id="KW-1133">Transmembrane helix</keyword>
<evidence type="ECO:0000256" key="2">
    <source>
        <dbReference type="SAM" id="Phobius"/>
    </source>
</evidence>
<comment type="caution">
    <text evidence="3">The sequence shown here is derived from an EMBL/GenBank/DDBJ whole genome shotgun (WGS) entry which is preliminary data.</text>
</comment>
<proteinExistence type="predicted"/>